<reference evidence="2" key="1">
    <citation type="submission" date="2020-12" db="EMBL/GenBank/DDBJ databases">
        <title>Metabolic potential, ecology and presence of endohyphal bacteria is reflected in genomic diversity of Mucoromycotina.</title>
        <authorList>
            <person name="Muszewska A."/>
            <person name="Okrasinska A."/>
            <person name="Steczkiewicz K."/>
            <person name="Drgas O."/>
            <person name="Orlowska M."/>
            <person name="Perlinska-Lenart U."/>
            <person name="Aleksandrzak-Piekarczyk T."/>
            <person name="Szatraj K."/>
            <person name="Zielenkiewicz U."/>
            <person name="Pilsyk S."/>
            <person name="Malc E."/>
            <person name="Mieczkowski P."/>
            <person name="Kruszewska J.S."/>
            <person name="Biernat P."/>
            <person name="Pawlowska J."/>
        </authorList>
    </citation>
    <scope>NUCLEOTIDE SEQUENCE</scope>
    <source>
        <strain evidence="2">WA0000067209</strain>
    </source>
</reference>
<gene>
    <name evidence="2" type="ORF">INT43_005067</name>
</gene>
<dbReference type="OrthoDB" id="2322210at2759"/>
<sequence>MKNLLNNAYSKTALDDELFFLKYGSTFNEKLGSDTCMALTCEAFDINSVYKVATAVLENQSIQYSTFIKCIDTWLTSRMIEWREVFELRKTEAEVASTRVLDIDHHPALFTLQQIQPDCIVLVMDSHNSGKYIVQLEIAAAVLKSGLQTIFTEVEMTSRKVKDYYKKVNSVRILCQDQEIKRVYHHLAITLLHFLSTLAIYGDLSAAKHDLNNVGLASVAPSSLTTEYVTCINSTYNNLLVPCSQDFQNEYNNLLSTLDIKLLRLDLETLCPALNDWLDVSDSACYDLYKQVPYLETITSRGFKKDVRLTVGMIFMLLISALIGVTGWALSNHQTLQNYNIDPTSLISLCIVVEGLLLAAFVALYAENWSWHDMVRGQLYVMDFEELGDQSRAINKVDLIRHVIDNASHYEHIVSRNYLCYVDYDFKGNIVMPHGLTVYELKKVGYSVMRTSKAYYVRRSFGDKHRIAHKVTRDGRILHVEESATPEGVPIVNYENLIVAGTMDNKHTTVINIE</sequence>
<keyword evidence="1" id="KW-0472">Membrane</keyword>
<evidence type="ECO:0000256" key="1">
    <source>
        <dbReference type="SAM" id="Phobius"/>
    </source>
</evidence>
<evidence type="ECO:0000313" key="2">
    <source>
        <dbReference type="EMBL" id="KAG2173649.1"/>
    </source>
</evidence>
<protein>
    <submittedName>
        <fullName evidence="2">Uncharacterized protein</fullName>
    </submittedName>
</protein>
<organism evidence="2 3">
    <name type="scientific">Mortierella isabellina</name>
    <name type="common">Filamentous fungus</name>
    <name type="synonym">Umbelopsis isabellina</name>
    <dbReference type="NCBI Taxonomy" id="91625"/>
    <lineage>
        <taxon>Eukaryota</taxon>
        <taxon>Fungi</taxon>
        <taxon>Fungi incertae sedis</taxon>
        <taxon>Mucoromycota</taxon>
        <taxon>Mucoromycotina</taxon>
        <taxon>Umbelopsidomycetes</taxon>
        <taxon>Umbelopsidales</taxon>
        <taxon>Umbelopsidaceae</taxon>
        <taxon>Umbelopsis</taxon>
    </lineage>
</organism>
<comment type="caution">
    <text evidence="2">The sequence shown here is derived from an EMBL/GenBank/DDBJ whole genome shotgun (WGS) entry which is preliminary data.</text>
</comment>
<feature type="transmembrane region" description="Helical" evidence="1">
    <location>
        <begin position="309"/>
        <end position="330"/>
    </location>
</feature>
<proteinExistence type="predicted"/>
<name>A0A8H7UBM5_MORIS</name>
<dbReference type="AlphaFoldDB" id="A0A8H7UBM5"/>
<feature type="transmembrane region" description="Helical" evidence="1">
    <location>
        <begin position="345"/>
        <end position="366"/>
    </location>
</feature>
<dbReference type="EMBL" id="JAEPQZ010000014">
    <property type="protein sequence ID" value="KAG2173649.1"/>
    <property type="molecule type" value="Genomic_DNA"/>
</dbReference>
<accession>A0A8H7UBM5</accession>
<dbReference type="Proteomes" id="UP000654370">
    <property type="component" value="Unassembled WGS sequence"/>
</dbReference>
<keyword evidence="1" id="KW-1133">Transmembrane helix</keyword>
<evidence type="ECO:0000313" key="3">
    <source>
        <dbReference type="Proteomes" id="UP000654370"/>
    </source>
</evidence>
<keyword evidence="1" id="KW-0812">Transmembrane</keyword>
<keyword evidence="3" id="KW-1185">Reference proteome</keyword>